<comment type="caution">
    <text evidence="1">The sequence shown here is derived from an EMBL/GenBank/DDBJ whole genome shotgun (WGS) entry which is preliminary data.</text>
</comment>
<name>A0AAN9SUZ9_PSOTE</name>
<accession>A0AAN9SUZ9</accession>
<keyword evidence="2" id="KW-1185">Reference proteome</keyword>
<sequence length="88" mass="9996">MSSECWQSENLISHQLATKYVHGTSGSGHSRQPEFIKSNVDYIVNLLEKRSVIFVAELVHLSRHQEETHIYVVLPTAGISLYDMRLAV</sequence>
<organism evidence="1 2">
    <name type="scientific">Psophocarpus tetragonolobus</name>
    <name type="common">Winged bean</name>
    <name type="synonym">Dolichos tetragonolobus</name>
    <dbReference type="NCBI Taxonomy" id="3891"/>
    <lineage>
        <taxon>Eukaryota</taxon>
        <taxon>Viridiplantae</taxon>
        <taxon>Streptophyta</taxon>
        <taxon>Embryophyta</taxon>
        <taxon>Tracheophyta</taxon>
        <taxon>Spermatophyta</taxon>
        <taxon>Magnoliopsida</taxon>
        <taxon>eudicotyledons</taxon>
        <taxon>Gunneridae</taxon>
        <taxon>Pentapetalae</taxon>
        <taxon>rosids</taxon>
        <taxon>fabids</taxon>
        <taxon>Fabales</taxon>
        <taxon>Fabaceae</taxon>
        <taxon>Papilionoideae</taxon>
        <taxon>50 kb inversion clade</taxon>
        <taxon>NPAAA clade</taxon>
        <taxon>indigoferoid/millettioid clade</taxon>
        <taxon>Phaseoleae</taxon>
        <taxon>Psophocarpus</taxon>
    </lineage>
</organism>
<dbReference type="AlphaFoldDB" id="A0AAN9SUZ9"/>
<dbReference type="EMBL" id="JAYMYS010000002">
    <property type="protein sequence ID" value="KAK7406894.1"/>
    <property type="molecule type" value="Genomic_DNA"/>
</dbReference>
<evidence type="ECO:0000313" key="2">
    <source>
        <dbReference type="Proteomes" id="UP001386955"/>
    </source>
</evidence>
<gene>
    <name evidence="1" type="ORF">VNO78_08529</name>
</gene>
<protein>
    <submittedName>
        <fullName evidence="1">Uncharacterized protein</fullName>
    </submittedName>
</protein>
<evidence type="ECO:0000313" key="1">
    <source>
        <dbReference type="EMBL" id="KAK7406894.1"/>
    </source>
</evidence>
<dbReference type="Proteomes" id="UP001386955">
    <property type="component" value="Unassembled WGS sequence"/>
</dbReference>
<proteinExistence type="predicted"/>
<reference evidence="1 2" key="1">
    <citation type="submission" date="2024-01" db="EMBL/GenBank/DDBJ databases">
        <title>The genomes of 5 underutilized Papilionoideae crops provide insights into root nodulation and disease resistanc.</title>
        <authorList>
            <person name="Jiang F."/>
        </authorList>
    </citation>
    <scope>NUCLEOTIDE SEQUENCE [LARGE SCALE GENOMIC DNA]</scope>
    <source>
        <strain evidence="1">DUOXIRENSHENG_FW03</strain>
        <tissue evidence="1">Leaves</tissue>
    </source>
</reference>